<dbReference type="SUPFAM" id="SSF53448">
    <property type="entry name" value="Nucleotide-diphospho-sugar transferases"/>
    <property type="match status" value="1"/>
</dbReference>
<accession>A0A7C4UAF2</accession>
<proteinExistence type="predicted"/>
<dbReference type="Pfam" id="PF01128">
    <property type="entry name" value="IspD"/>
    <property type="match status" value="1"/>
</dbReference>
<keyword evidence="2 4" id="KW-0548">Nucleotidyltransferase</keyword>
<feature type="transmembrane region" description="Helical" evidence="3">
    <location>
        <begin position="122"/>
        <end position="141"/>
    </location>
</feature>
<feature type="transmembrane region" description="Helical" evidence="3">
    <location>
        <begin position="101"/>
        <end position="116"/>
    </location>
</feature>
<gene>
    <name evidence="4" type="ORF">ENV67_05045</name>
</gene>
<dbReference type="GO" id="GO:0050518">
    <property type="term" value="F:2-C-methyl-D-erythritol 4-phosphate cytidylyltransferase activity"/>
    <property type="evidence" value="ECO:0007669"/>
    <property type="project" value="TreeGrafter"/>
</dbReference>
<keyword evidence="3" id="KW-0812">Transmembrane</keyword>
<dbReference type="Gene3D" id="3.90.550.10">
    <property type="entry name" value="Spore Coat Polysaccharide Biosynthesis Protein SpsA, Chain A"/>
    <property type="match status" value="1"/>
</dbReference>
<dbReference type="PANTHER" id="PTHR32125:SF8">
    <property type="entry name" value="RIBITOL-5-PHOSPHATE CYTIDYLYLTRANSFERASE"/>
    <property type="match status" value="1"/>
</dbReference>
<evidence type="ECO:0000256" key="3">
    <source>
        <dbReference type="SAM" id="Phobius"/>
    </source>
</evidence>
<dbReference type="InterPro" id="IPR029044">
    <property type="entry name" value="Nucleotide-diphossugar_trans"/>
</dbReference>
<feature type="transmembrane region" description="Helical" evidence="3">
    <location>
        <begin position="36"/>
        <end position="55"/>
    </location>
</feature>
<feature type="transmembrane region" description="Helical" evidence="3">
    <location>
        <begin position="61"/>
        <end position="81"/>
    </location>
</feature>
<comment type="caution">
    <text evidence="4">The sequence shown here is derived from an EMBL/GenBank/DDBJ whole genome shotgun (WGS) entry which is preliminary data.</text>
</comment>
<evidence type="ECO:0000313" key="4">
    <source>
        <dbReference type="EMBL" id="HGW91891.1"/>
    </source>
</evidence>
<organism evidence="4">
    <name type="scientific">candidate division WOR-3 bacterium</name>
    <dbReference type="NCBI Taxonomy" id="2052148"/>
    <lineage>
        <taxon>Bacteria</taxon>
        <taxon>Bacteria division WOR-3</taxon>
    </lineage>
</organism>
<protein>
    <submittedName>
        <fullName evidence="4">2-C-methyl-D-erythritol 4-phosphate cytidylyltransferase</fullName>
    </submittedName>
</protein>
<dbReference type="PANTHER" id="PTHR32125">
    <property type="entry name" value="2-C-METHYL-D-ERYTHRITOL 4-PHOSPHATE CYTIDYLYLTRANSFERASE, CHLOROPLASTIC"/>
    <property type="match status" value="1"/>
</dbReference>
<dbReference type="CDD" id="cd02516">
    <property type="entry name" value="CDP-ME_synthetase"/>
    <property type="match status" value="1"/>
</dbReference>
<keyword evidence="3" id="KW-1133">Transmembrane helix</keyword>
<dbReference type="EMBL" id="DTHG01000064">
    <property type="protein sequence ID" value="HGW91891.1"/>
    <property type="molecule type" value="Genomic_DNA"/>
</dbReference>
<feature type="transmembrane region" description="Helical" evidence="3">
    <location>
        <begin position="201"/>
        <end position="226"/>
    </location>
</feature>
<dbReference type="InterPro" id="IPR034683">
    <property type="entry name" value="IspD/TarI"/>
</dbReference>
<dbReference type="AlphaFoldDB" id="A0A7C4UAF2"/>
<name>A0A7C4UAF2_UNCW3</name>
<reference evidence="4" key="1">
    <citation type="journal article" date="2020" name="mSystems">
        <title>Genome- and Community-Level Interaction Insights into Carbon Utilization and Element Cycling Functions of Hydrothermarchaeota in Hydrothermal Sediment.</title>
        <authorList>
            <person name="Zhou Z."/>
            <person name="Liu Y."/>
            <person name="Xu W."/>
            <person name="Pan J."/>
            <person name="Luo Z.H."/>
            <person name="Li M."/>
        </authorList>
    </citation>
    <scope>NUCLEOTIDE SEQUENCE [LARGE SCALE GENOMIC DNA]</scope>
    <source>
        <strain evidence="4">SpSt-780</strain>
    </source>
</reference>
<keyword evidence="3" id="KW-0472">Membrane</keyword>
<sequence>MIEKIGFEDFIIQKNWTTFFLQRLFYKFLQKKKKDYIFLIILSYLFFITALVILYTHKKNLIFISGILYLFSFLSNAIFFLSKRENVLKKSIFLIQEKWKGVITFIFLFYGILGKFRNREIFYLFILYLFLSNIEYFYNFLMKTIASDKKSLEIYLPDFIKGRVKSYFSFILNNNLTFLPSSLDLDLLILTFVPIVGHAKIFFYFSIIFLFLHTSFKLYLFFLNYLKIERGYKRIVNVATRKNVRVFAAILGGGIGKRMGTEIPKQYLTVKDVPIFIYTIQKFENSPVVNKILVVVPKNWTAKTKEIINQYGIKKVYDIIPGGETRQLSSYKALQYFETILRDEDIVLIHDMVRPNVSFKMIEEAVNNVQDCVGAIPVYKSKDTLIQENEKVKGTILSILDRDSVYSVQTPQSLIWYHKRLS</sequence>
<evidence type="ECO:0000256" key="2">
    <source>
        <dbReference type="ARBA" id="ARBA00022695"/>
    </source>
</evidence>
<evidence type="ECO:0000256" key="1">
    <source>
        <dbReference type="ARBA" id="ARBA00022679"/>
    </source>
</evidence>
<dbReference type="InterPro" id="IPR050088">
    <property type="entry name" value="IspD/TarI_cytidylyltransf_bact"/>
</dbReference>
<keyword evidence="1 4" id="KW-0808">Transferase</keyword>